<protein>
    <submittedName>
        <fullName evidence="8">Lipopolysaccharide biosynthesis protein</fullName>
    </submittedName>
</protein>
<comment type="similarity">
    <text evidence="2">Belongs to the polysaccharide synthase family.</text>
</comment>
<name>A0A5C6QQT6_9GAMM</name>
<evidence type="ECO:0000256" key="7">
    <source>
        <dbReference type="SAM" id="Phobius"/>
    </source>
</evidence>
<feature type="transmembrane region" description="Helical" evidence="7">
    <location>
        <begin position="150"/>
        <end position="171"/>
    </location>
</feature>
<feature type="transmembrane region" description="Helical" evidence="7">
    <location>
        <begin position="83"/>
        <end position="102"/>
    </location>
</feature>
<sequence length="481" mass="53671">MTDSSNLKNQVLHSLKWVALGKVLTQVIRWAITFWVIRLLLPEDYGVVAMADVFFSFLTLFIGSLFTPALIQSKELTQKTLKQIFGMIIMVHASLFVLQIIIADAVGAYYQSDIVASILKVNAWCFLILAFEIIPAALLARNMEFKKVSIISAIANISAAITTLVMAYLGYGFWALIFGEIVSISLRTAMTLFISPIKYLPSFKFSEISALLKFGGLLTGHATLAYIFLHMDVAIAGRYMSAVEIGLFAIGLQFALMPQKKLLPLLKQVAFPAFSKIQDQPERINSYILKAQKFSLLITVPVFWGLASVVDLIIPIVLGEKWVDAVIPTMIILLVMPLRFCEELFGPALKSQRKVKHMMINLWIMIAIMIVSIFLGIEYGATGLAMAWAFGFPVAFIIVVYRNTQLFNIKFSTVARLFIAPCCAGLLMLLAVFGSKQFWVDISLVNLIIQMIVGGSVFLFLLFILDKKSIFELKNIIKSND</sequence>
<dbReference type="EMBL" id="VOLT01000002">
    <property type="protein sequence ID" value="TWX71040.1"/>
    <property type="molecule type" value="Genomic_DNA"/>
</dbReference>
<evidence type="ECO:0000256" key="5">
    <source>
        <dbReference type="ARBA" id="ARBA00022989"/>
    </source>
</evidence>
<feature type="transmembrane region" description="Helical" evidence="7">
    <location>
        <begin position="360"/>
        <end position="377"/>
    </location>
</feature>
<evidence type="ECO:0000256" key="4">
    <source>
        <dbReference type="ARBA" id="ARBA00022692"/>
    </source>
</evidence>
<feature type="transmembrane region" description="Helical" evidence="7">
    <location>
        <begin position="294"/>
        <end position="316"/>
    </location>
</feature>
<dbReference type="AlphaFoldDB" id="A0A5C6QQT6"/>
<dbReference type="PANTHER" id="PTHR30250">
    <property type="entry name" value="PST FAMILY PREDICTED COLANIC ACID TRANSPORTER"/>
    <property type="match status" value="1"/>
</dbReference>
<feature type="transmembrane region" description="Helical" evidence="7">
    <location>
        <begin position="235"/>
        <end position="257"/>
    </location>
</feature>
<organism evidence="8 9">
    <name type="scientific">Colwellia demingiae</name>
    <dbReference type="NCBI Taxonomy" id="89401"/>
    <lineage>
        <taxon>Bacteria</taxon>
        <taxon>Pseudomonadati</taxon>
        <taxon>Pseudomonadota</taxon>
        <taxon>Gammaproteobacteria</taxon>
        <taxon>Alteromonadales</taxon>
        <taxon>Colwelliaceae</taxon>
        <taxon>Colwellia</taxon>
    </lineage>
</organism>
<dbReference type="InterPro" id="IPR050833">
    <property type="entry name" value="Poly_Biosynth_Transport"/>
</dbReference>
<dbReference type="PANTHER" id="PTHR30250:SF10">
    <property type="entry name" value="LIPOPOLYSACCHARIDE BIOSYNTHESIS PROTEIN WZXC"/>
    <property type="match status" value="1"/>
</dbReference>
<comment type="caution">
    <text evidence="8">The sequence shown here is derived from an EMBL/GenBank/DDBJ whole genome shotgun (WGS) entry which is preliminary data.</text>
</comment>
<feature type="transmembrane region" description="Helical" evidence="7">
    <location>
        <begin position="383"/>
        <end position="401"/>
    </location>
</feature>
<gene>
    <name evidence="8" type="ORF">ESZ36_05250</name>
</gene>
<evidence type="ECO:0000256" key="1">
    <source>
        <dbReference type="ARBA" id="ARBA00004651"/>
    </source>
</evidence>
<evidence type="ECO:0000313" key="9">
    <source>
        <dbReference type="Proteomes" id="UP000321822"/>
    </source>
</evidence>
<proteinExistence type="inferred from homology"/>
<dbReference type="Proteomes" id="UP000321822">
    <property type="component" value="Unassembled WGS sequence"/>
</dbReference>
<keyword evidence="4 7" id="KW-0812">Transmembrane</keyword>
<keyword evidence="3" id="KW-1003">Cell membrane</keyword>
<keyword evidence="9" id="KW-1185">Reference proteome</keyword>
<feature type="transmembrane region" description="Helical" evidence="7">
    <location>
        <begin position="53"/>
        <end position="71"/>
    </location>
</feature>
<comment type="subcellular location">
    <subcellularLocation>
        <location evidence="1">Cell membrane</location>
        <topology evidence="1">Multi-pass membrane protein</topology>
    </subcellularLocation>
</comment>
<evidence type="ECO:0000313" key="8">
    <source>
        <dbReference type="EMBL" id="TWX71040.1"/>
    </source>
</evidence>
<keyword evidence="6 7" id="KW-0472">Membrane</keyword>
<feature type="transmembrane region" description="Helical" evidence="7">
    <location>
        <begin position="20"/>
        <end position="41"/>
    </location>
</feature>
<reference evidence="8 9" key="1">
    <citation type="submission" date="2019-07" db="EMBL/GenBank/DDBJ databases">
        <title>Genomes of sea-ice associated Colwellia species.</title>
        <authorList>
            <person name="Bowman J.P."/>
        </authorList>
    </citation>
    <scope>NUCLEOTIDE SEQUENCE [LARGE SCALE GENOMIC DNA]</scope>
    <source>
        <strain evidence="8 9">ACAM 459</strain>
    </source>
</reference>
<dbReference type="Pfam" id="PF13440">
    <property type="entry name" value="Polysacc_synt_3"/>
    <property type="match status" value="1"/>
</dbReference>
<dbReference type="GO" id="GO:0005886">
    <property type="term" value="C:plasma membrane"/>
    <property type="evidence" value="ECO:0007669"/>
    <property type="project" value="UniProtKB-SubCell"/>
</dbReference>
<feature type="transmembrane region" description="Helical" evidence="7">
    <location>
        <begin position="413"/>
        <end position="433"/>
    </location>
</feature>
<keyword evidence="5 7" id="KW-1133">Transmembrane helix</keyword>
<dbReference type="OrthoDB" id="8538786at2"/>
<evidence type="ECO:0000256" key="6">
    <source>
        <dbReference type="ARBA" id="ARBA00023136"/>
    </source>
</evidence>
<feature type="transmembrane region" description="Helical" evidence="7">
    <location>
        <begin position="445"/>
        <end position="465"/>
    </location>
</feature>
<feature type="transmembrane region" description="Helical" evidence="7">
    <location>
        <begin position="114"/>
        <end position="138"/>
    </location>
</feature>
<dbReference type="CDD" id="cd13127">
    <property type="entry name" value="MATE_tuaB_like"/>
    <property type="match status" value="1"/>
</dbReference>
<feature type="transmembrane region" description="Helical" evidence="7">
    <location>
        <begin position="211"/>
        <end position="229"/>
    </location>
</feature>
<accession>A0A5C6QQT6</accession>
<evidence type="ECO:0000256" key="3">
    <source>
        <dbReference type="ARBA" id="ARBA00022475"/>
    </source>
</evidence>
<dbReference type="RefSeq" id="WP_146784493.1">
    <property type="nucleotide sequence ID" value="NZ_VOLT01000002.1"/>
</dbReference>
<evidence type="ECO:0000256" key="2">
    <source>
        <dbReference type="ARBA" id="ARBA00007430"/>
    </source>
</evidence>